<dbReference type="NCBIfam" id="TIGR03383">
    <property type="entry name" value="urate_oxi"/>
    <property type="match status" value="1"/>
</dbReference>
<keyword evidence="3 5" id="KW-0659">Purine metabolism</keyword>
<feature type="active site" description="Charge relay system" evidence="6">
    <location>
        <position position="57"/>
    </location>
</feature>
<gene>
    <name evidence="9" type="ORF">SAMN05661093_00780</name>
</gene>
<feature type="binding site" evidence="7">
    <location>
        <position position="236"/>
    </location>
    <ligand>
        <name>5-hydroxyisourate</name>
        <dbReference type="ChEBI" id="CHEBI:18072"/>
    </ligand>
</feature>
<evidence type="ECO:0000256" key="5">
    <source>
        <dbReference type="PIRNR" id="PIRNR000241"/>
    </source>
</evidence>
<feature type="active site" description="Charge relay system" evidence="6">
    <location>
        <position position="238"/>
    </location>
</feature>
<feature type="active site" description="Charge relay system" evidence="6">
    <location>
        <position position="12"/>
    </location>
</feature>
<proteinExistence type="inferred from homology"/>
<feature type="binding site" evidence="7">
    <location>
        <position position="58"/>
    </location>
    <ligand>
        <name>urate</name>
        <dbReference type="ChEBI" id="CHEBI:17775"/>
    </ligand>
</feature>
<evidence type="ECO:0000256" key="4">
    <source>
        <dbReference type="ARBA" id="ARBA00023002"/>
    </source>
</evidence>
<dbReference type="GO" id="GO:0006144">
    <property type="term" value="P:purine nucleobase metabolic process"/>
    <property type="evidence" value="ECO:0007669"/>
    <property type="project" value="UniProtKB-KW"/>
</dbReference>
<dbReference type="RefSeq" id="WP_084424601.1">
    <property type="nucleotide sequence ID" value="NZ_FWXV01000001.1"/>
</dbReference>
<sequence length="274" mass="30457">MAIVLGENQYGKAENRLVRVERDGDEHWLVDLNVSTALAGDLADTHLTGANDKVLATDTQKNTVLAFARDGIGQIEAYGLRLAKHFVGQLPSIHRAQVEIEQYPWTRLGPHSFSRSGEGTRLAKVTYDGEATVEGGIKDLTVLNTTDSEFWGYPRDEYTTLPETKDRILATAVDARWLFSSTGVDWGKAYDTARASLLEAFTNTYSYSLQQTLYAMGTRVLETVPEIAEIRLSLPNKHHYLTDLSPFGLDNPGVVFHVGDRPYGLIEATVRREP</sequence>
<comment type="catalytic activity">
    <reaction evidence="5 8">
        <text>urate + O2 + H2O = 5-hydroxyisourate + H2O2</text>
        <dbReference type="Rhea" id="RHEA:21368"/>
        <dbReference type="ChEBI" id="CHEBI:15377"/>
        <dbReference type="ChEBI" id="CHEBI:15379"/>
        <dbReference type="ChEBI" id="CHEBI:16240"/>
        <dbReference type="ChEBI" id="CHEBI:17775"/>
        <dbReference type="ChEBI" id="CHEBI:18072"/>
        <dbReference type="EC" id="1.7.3.3"/>
    </reaction>
</comment>
<feature type="binding site" evidence="7">
    <location>
        <position position="210"/>
    </location>
    <ligand>
        <name>5-hydroxyisourate</name>
        <dbReference type="ChEBI" id="CHEBI:18072"/>
    </ligand>
</feature>
<organism evidence="9 10">
    <name type="scientific">Kibdelosporangium aridum</name>
    <dbReference type="NCBI Taxonomy" id="2030"/>
    <lineage>
        <taxon>Bacteria</taxon>
        <taxon>Bacillati</taxon>
        <taxon>Actinomycetota</taxon>
        <taxon>Actinomycetes</taxon>
        <taxon>Pseudonocardiales</taxon>
        <taxon>Pseudonocardiaceae</taxon>
        <taxon>Kibdelosporangium</taxon>
    </lineage>
</organism>
<dbReference type="PANTHER" id="PTHR42874">
    <property type="entry name" value="URICASE"/>
    <property type="match status" value="1"/>
</dbReference>
<dbReference type="Pfam" id="PF01014">
    <property type="entry name" value="Uricase"/>
    <property type="match status" value="2"/>
</dbReference>
<dbReference type="InterPro" id="IPR002042">
    <property type="entry name" value="Uricase"/>
</dbReference>
<feature type="binding site" evidence="7">
    <location>
        <position position="236"/>
    </location>
    <ligand>
        <name>O2</name>
        <dbReference type="ChEBI" id="CHEBI:15379"/>
    </ligand>
</feature>
<feature type="binding site" evidence="7">
    <location>
        <position position="210"/>
    </location>
    <ligand>
        <name>urate</name>
        <dbReference type="ChEBI" id="CHEBI:17775"/>
    </ligand>
</feature>
<dbReference type="Proteomes" id="UP000192674">
    <property type="component" value="Unassembled WGS sequence"/>
</dbReference>
<evidence type="ECO:0000256" key="2">
    <source>
        <dbReference type="ARBA" id="ARBA00009760"/>
    </source>
</evidence>
<comment type="similarity">
    <text evidence="2 5 8">Belongs to the uricase family.</text>
</comment>
<dbReference type="PIRSF" id="PIRSF000241">
    <property type="entry name" value="Urate_oxidase"/>
    <property type="match status" value="1"/>
</dbReference>
<feature type="binding site" evidence="7">
    <location>
        <position position="150"/>
    </location>
    <ligand>
        <name>urate</name>
        <dbReference type="ChEBI" id="CHEBI:17775"/>
    </ligand>
</feature>
<feature type="binding site" evidence="7">
    <location>
        <position position="236"/>
    </location>
    <ligand>
        <name>urate</name>
        <dbReference type="ChEBI" id="CHEBI:17775"/>
    </ligand>
</feature>
<evidence type="ECO:0000256" key="6">
    <source>
        <dbReference type="PIRSR" id="PIRSR000241-1"/>
    </source>
</evidence>
<comment type="function">
    <text evidence="5 8">Catalyzes the oxidation of uric acid to 5-hydroxyisourate, which is further processed to form (S)-allantoin.</text>
</comment>
<dbReference type="PANTHER" id="PTHR42874:SF1">
    <property type="entry name" value="URICASE"/>
    <property type="match status" value="1"/>
</dbReference>
<dbReference type="OrthoDB" id="9809009at2"/>
<keyword evidence="4 5" id="KW-0560">Oxidoreductase</keyword>
<dbReference type="GO" id="GO:0019628">
    <property type="term" value="P:urate catabolic process"/>
    <property type="evidence" value="ECO:0007669"/>
    <property type="project" value="UniProtKB-UniPathway"/>
</dbReference>
<protein>
    <recommendedName>
        <fullName evidence="5 8">Uricase</fullName>
        <ecNumber evidence="5 8">1.7.3.3</ecNumber>
    </recommendedName>
    <alternativeName>
        <fullName evidence="5">Urate oxidase</fullName>
    </alternativeName>
</protein>
<evidence type="ECO:0000256" key="1">
    <source>
        <dbReference type="ARBA" id="ARBA00004831"/>
    </source>
</evidence>
<name>A0A1Y5WYD3_KIBAR</name>
<dbReference type="SUPFAM" id="SSF55620">
    <property type="entry name" value="Tetrahydrobiopterin biosynthesis enzymes-like"/>
    <property type="match status" value="2"/>
</dbReference>
<dbReference type="EC" id="1.7.3.3" evidence="5 8"/>
<dbReference type="AlphaFoldDB" id="A0A1Y5WYD3"/>
<evidence type="ECO:0000313" key="10">
    <source>
        <dbReference type="Proteomes" id="UP000192674"/>
    </source>
</evidence>
<evidence type="ECO:0000256" key="8">
    <source>
        <dbReference type="RuleBase" id="RU004455"/>
    </source>
</evidence>
<dbReference type="UniPathway" id="UPA00394">
    <property type="reaction ID" value="UER00650"/>
</dbReference>
<feature type="binding site" evidence="7">
    <location>
        <position position="167"/>
    </location>
    <ligand>
        <name>urate</name>
        <dbReference type="ChEBI" id="CHEBI:17775"/>
    </ligand>
</feature>
<keyword evidence="10" id="KW-1185">Reference proteome</keyword>
<evidence type="ECO:0000313" key="9">
    <source>
        <dbReference type="EMBL" id="SMC59477.1"/>
    </source>
</evidence>
<dbReference type="Gene3D" id="3.10.270.10">
    <property type="entry name" value="Urate Oxidase"/>
    <property type="match status" value="1"/>
</dbReference>
<feature type="binding site" evidence="7">
    <location>
        <position position="150"/>
    </location>
    <ligand>
        <name>5-hydroxyisourate</name>
        <dbReference type="ChEBI" id="CHEBI:18072"/>
    </ligand>
</feature>
<evidence type="ECO:0000256" key="7">
    <source>
        <dbReference type="PIRSR" id="PIRSR000241-2"/>
    </source>
</evidence>
<comment type="pathway">
    <text evidence="1 5">Purine metabolism; urate degradation; (S)-allantoin from urate: step 1/3.</text>
</comment>
<dbReference type="PRINTS" id="PR00093">
    <property type="entry name" value="URICASE"/>
</dbReference>
<accession>A0A1Y5WYD3</accession>
<dbReference type="GO" id="GO:0004846">
    <property type="term" value="F:urate oxidase activity"/>
    <property type="evidence" value="ECO:0007669"/>
    <property type="project" value="UniProtKB-EC"/>
</dbReference>
<feature type="binding site" evidence="7">
    <location>
        <position position="57"/>
    </location>
    <ligand>
        <name>urate</name>
        <dbReference type="ChEBI" id="CHEBI:17775"/>
    </ligand>
</feature>
<reference evidence="9 10" key="1">
    <citation type="submission" date="2017-04" db="EMBL/GenBank/DDBJ databases">
        <authorList>
            <person name="Afonso C.L."/>
            <person name="Miller P.J."/>
            <person name="Scott M.A."/>
            <person name="Spackman E."/>
            <person name="Goraichik I."/>
            <person name="Dimitrov K.M."/>
            <person name="Suarez D.L."/>
            <person name="Swayne D.E."/>
        </authorList>
    </citation>
    <scope>NUCLEOTIDE SEQUENCE [LARGE SCALE GENOMIC DNA]</scope>
    <source>
        <strain evidence="9 10">DSM 43828</strain>
    </source>
</reference>
<dbReference type="EMBL" id="FWXV01000001">
    <property type="protein sequence ID" value="SMC59477.1"/>
    <property type="molecule type" value="Genomic_DNA"/>
</dbReference>
<evidence type="ECO:0000256" key="3">
    <source>
        <dbReference type="ARBA" id="ARBA00022631"/>
    </source>
</evidence>
<feature type="binding site" evidence="7">
    <location>
        <position position="57"/>
    </location>
    <ligand>
        <name>5-hydroxyisourate</name>
        <dbReference type="ChEBI" id="CHEBI:18072"/>
    </ligand>
</feature>
<feature type="binding site" evidence="7">
    <location>
        <position position="167"/>
    </location>
    <ligand>
        <name>5-hydroxyisourate</name>
        <dbReference type="ChEBI" id="CHEBI:18072"/>
    </ligand>
</feature>
<feature type="binding site" evidence="7">
    <location>
        <position position="57"/>
    </location>
    <ligand>
        <name>O2</name>
        <dbReference type="ChEBI" id="CHEBI:15379"/>
    </ligand>
</feature>